<evidence type="ECO:0008006" key="2">
    <source>
        <dbReference type="Google" id="ProtNLM"/>
    </source>
</evidence>
<dbReference type="AlphaFoldDB" id="A0A381RCI3"/>
<proteinExistence type="predicted"/>
<protein>
    <recommendedName>
        <fullName evidence="2">Phytase-like domain-containing protein</fullName>
    </recommendedName>
</protein>
<accession>A0A381RCI3</accession>
<dbReference type="EMBL" id="UINC01001781">
    <property type="protein sequence ID" value="SUZ88648.1"/>
    <property type="molecule type" value="Genomic_DNA"/>
</dbReference>
<evidence type="ECO:0000313" key="1">
    <source>
        <dbReference type="EMBL" id="SUZ88648.1"/>
    </source>
</evidence>
<reference evidence="1" key="1">
    <citation type="submission" date="2018-05" db="EMBL/GenBank/DDBJ databases">
        <authorList>
            <person name="Lanie J.A."/>
            <person name="Ng W.-L."/>
            <person name="Kazmierczak K.M."/>
            <person name="Andrzejewski T.M."/>
            <person name="Davidsen T.M."/>
            <person name="Wayne K.J."/>
            <person name="Tettelin H."/>
            <person name="Glass J.I."/>
            <person name="Rusch D."/>
            <person name="Podicherti R."/>
            <person name="Tsui H.-C.T."/>
            <person name="Winkler M.E."/>
        </authorList>
    </citation>
    <scope>NUCLEOTIDE SEQUENCE</scope>
</reference>
<organism evidence="1">
    <name type="scientific">marine metagenome</name>
    <dbReference type="NCBI Taxonomy" id="408172"/>
    <lineage>
        <taxon>unclassified sequences</taxon>
        <taxon>metagenomes</taxon>
        <taxon>ecological metagenomes</taxon>
    </lineage>
</organism>
<sequence>MKIIKIILFLSLGICREVEFKEIQLSGLITDKKQEISGLEWYQDNLVLLPENLGGFVYMISKERIKKQLRSYKPEPIEPRQVSFKTADYSKIIPGFQGFEAIAFKNEFVAITLEAKNDKEMHGYYAWGTINPESFEIMIPEKNLLELPVPVQVKNFTFESLLIHEEKAIVYFEANGRNLRENAWQYTVSLADQKVEKIEHPFIEYRINDVTRLDRFKKFWAINYLWPGDRKLLKPANDAVFEHYRKGLSHSKIDGVERLIEFQINNGQIEMTNRSPIQLVLKEKESRNWEGIVRMDKRGFLIATDKYPRMILGFVPLN</sequence>
<name>A0A381RCI3_9ZZZZ</name>
<gene>
    <name evidence="1" type="ORF">METZ01_LOCUS41502</name>
</gene>